<sequence length="122" mass="13802">MITRSRKSRIHENQRWQGFSCFVGRLQHEGADWPCCGAISQDAWAKFRQRWGEISTAVGQNQSNSRSKQTSDGAIKSTFWGIFLFEGAQLTDYGAQPPQIGAKTIFANSTRLVLLRGSKRHR</sequence>
<keyword evidence="2" id="KW-1185">Reference proteome</keyword>
<dbReference type="EMBL" id="KV428099">
    <property type="protein sequence ID" value="KZT36790.1"/>
    <property type="molecule type" value="Genomic_DNA"/>
</dbReference>
<dbReference type="AlphaFoldDB" id="A0A166BVG4"/>
<evidence type="ECO:0000313" key="1">
    <source>
        <dbReference type="EMBL" id="KZT36790.1"/>
    </source>
</evidence>
<name>A0A166BVG4_9AGAM</name>
<organism evidence="1 2">
    <name type="scientific">Sistotremastrum suecicum HHB10207 ss-3</name>
    <dbReference type="NCBI Taxonomy" id="1314776"/>
    <lineage>
        <taxon>Eukaryota</taxon>
        <taxon>Fungi</taxon>
        <taxon>Dikarya</taxon>
        <taxon>Basidiomycota</taxon>
        <taxon>Agaricomycotina</taxon>
        <taxon>Agaricomycetes</taxon>
        <taxon>Sistotremastrales</taxon>
        <taxon>Sistotremastraceae</taxon>
        <taxon>Sistotremastrum</taxon>
    </lineage>
</organism>
<protein>
    <submittedName>
        <fullName evidence="1">Uncharacterized protein</fullName>
    </submittedName>
</protein>
<gene>
    <name evidence="1" type="ORF">SISSUDRAFT_924818</name>
</gene>
<accession>A0A166BVG4</accession>
<evidence type="ECO:0000313" key="2">
    <source>
        <dbReference type="Proteomes" id="UP000076798"/>
    </source>
</evidence>
<dbReference type="Proteomes" id="UP000076798">
    <property type="component" value="Unassembled WGS sequence"/>
</dbReference>
<reference evidence="1 2" key="1">
    <citation type="journal article" date="2016" name="Mol. Biol. Evol.">
        <title>Comparative Genomics of Early-Diverging Mushroom-Forming Fungi Provides Insights into the Origins of Lignocellulose Decay Capabilities.</title>
        <authorList>
            <person name="Nagy L.G."/>
            <person name="Riley R."/>
            <person name="Tritt A."/>
            <person name="Adam C."/>
            <person name="Daum C."/>
            <person name="Floudas D."/>
            <person name="Sun H."/>
            <person name="Yadav J.S."/>
            <person name="Pangilinan J."/>
            <person name="Larsson K.H."/>
            <person name="Matsuura K."/>
            <person name="Barry K."/>
            <person name="Labutti K."/>
            <person name="Kuo R."/>
            <person name="Ohm R.A."/>
            <person name="Bhattacharya S.S."/>
            <person name="Shirouzu T."/>
            <person name="Yoshinaga Y."/>
            <person name="Martin F.M."/>
            <person name="Grigoriev I.V."/>
            <person name="Hibbett D.S."/>
        </authorList>
    </citation>
    <scope>NUCLEOTIDE SEQUENCE [LARGE SCALE GENOMIC DNA]</scope>
    <source>
        <strain evidence="1 2">HHB10207 ss-3</strain>
    </source>
</reference>
<proteinExistence type="predicted"/>